<accession>A0A4Z2FBU4</accession>
<evidence type="ECO:0000313" key="2">
    <source>
        <dbReference type="EMBL" id="TNN38638.1"/>
    </source>
</evidence>
<evidence type="ECO:0000313" key="3">
    <source>
        <dbReference type="Proteomes" id="UP000314294"/>
    </source>
</evidence>
<dbReference type="AlphaFoldDB" id="A0A4Z2FBU4"/>
<comment type="caution">
    <text evidence="2">The sequence shown here is derived from an EMBL/GenBank/DDBJ whole genome shotgun (WGS) entry which is preliminary data.</text>
</comment>
<feature type="region of interest" description="Disordered" evidence="1">
    <location>
        <begin position="145"/>
        <end position="165"/>
    </location>
</feature>
<name>A0A4Z2FBU4_9TELE</name>
<keyword evidence="3" id="KW-1185">Reference proteome</keyword>
<sequence length="165" mass="18119">MREIFSVGILPCMKIPVKSSCTWKPTYTWRQRTGDVKPRQTLGPLFSSGTSKCVQLLSPEETLPGGKVSAFEERVLQDALHAAQRLDHVRAVVVQVPQFAVVPLGVLGPDPLGVDELALPRLDVTIQVGNQLVFLVAHSRPEMGDSHVRLLGPPGKERGRERRGI</sequence>
<dbReference type="OrthoDB" id="10601692at2759"/>
<dbReference type="Proteomes" id="UP000314294">
    <property type="component" value="Unassembled WGS sequence"/>
</dbReference>
<evidence type="ECO:0000256" key="1">
    <source>
        <dbReference type="SAM" id="MobiDB-lite"/>
    </source>
</evidence>
<dbReference type="EMBL" id="SRLO01001354">
    <property type="protein sequence ID" value="TNN38638.1"/>
    <property type="molecule type" value="Genomic_DNA"/>
</dbReference>
<reference evidence="2 3" key="1">
    <citation type="submission" date="2019-03" db="EMBL/GenBank/DDBJ databases">
        <title>First draft genome of Liparis tanakae, snailfish: a comprehensive survey of snailfish specific genes.</title>
        <authorList>
            <person name="Kim W."/>
            <person name="Song I."/>
            <person name="Jeong J.-H."/>
            <person name="Kim D."/>
            <person name="Kim S."/>
            <person name="Ryu S."/>
            <person name="Song J.Y."/>
            <person name="Lee S.K."/>
        </authorList>
    </citation>
    <scope>NUCLEOTIDE SEQUENCE [LARGE SCALE GENOMIC DNA]</scope>
    <source>
        <tissue evidence="2">Muscle</tissue>
    </source>
</reference>
<proteinExistence type="predicted"/>
<organism evidence="2 3">
    <name type="scientific">Liparis tanakae</name>
    <name type="common">Tanaka's snailfish</name>
    <dbReference type="NCBI Taxonomy" id="230148"/>
    <lineage>
        <taxon>Eukaryota</taxon>
        <taxon>Metazoa</taxon>
        <taxon>Chordata</taxon>
        <taxon>Craniata</taxon>
        <taxon>Vertebrata</taxon>
        <taxon>Euteleostomi</taxon>
        <taxon>Actinopterygii</taxon>
        <taxon>Neopterygii</taxon>
        <taxon>Teleostei</taxon>
        <taxon>Neoteleostei</taxon>
        <taxon>Acanthomorphata</taxon>
        <taxon>Eupercaria</taxon>
        <taxon>Perciformes</taxon>
        <taxon>Cottioidei</taxon>
        <taxon>Cottales</taxon>
        <taxon>Liparidae</taxon>
        <taxon>Liparis</taxon>
    </lineage>
</organism>
<feature type="compositionally biased region" description="Basic and acidic residues" evidence="1">
    <location>
        <begin position="155"/>
        <end position="165"/>
    </location>
</feature>
<gene>
    <name evidence="2" type="ORF">EYF80_051201</name>
</gene>
<protein>
    <submittedName>
        <fullName evidence="2">Uncharacterized protein</fullName>
    </submittedName>
</protein>